<reference evidence="10 11" key="1">
    <citation type="submission" date="2019-12" db="EMBL/GenBank/DDBJ databases">
        <authorList>
            <person name="Santos-Garcia D."/>
            <person name="Santos-Garcia D."/>
            <person name="Santos-Garcia D."/>
        </authorList>
    </citation>
    <scope>NUCLEOTIDE SEQUENCE [LARGE SCALE GENOMIC DNA]</scope>
    <source>
        <strain evidence="10">SiSi</strain>
    </source>
</reference>
<comment type="caution">
    <text evidence="10">The sequence shown here is derived from an EMBL/GenBank/DDBJ whole genome shotgun (WGS) entry which is preliminary data.</text>
</comment>
<comment type="pathway">
    <text evidence="7">Amino-acid biosynthesis; L-methionine biosynthesis via de novo pathway.</text>
</comment>
<keyword evidence="5 9" id="KW-0274">FAD</keyword>
<dbReference type="CDD" id="cd00537">
    <property type="entry name" value="MTHFR"/>
    <property type="match status" value="1"/>
</dbReference>
<dbReference type="GO" id="GO:0106312">
    <property type="term" value="F:methylenetetrahydrofolate reductase (NADH) activity"/>
    <property type="evidence" value="ECO:0007669"/>
    <property type="project" value="UniProtKB-EC"/>
</dbReference>
<protein>
    <recommendedName>
        <fullName evidence="9">Methylenetetrahydrofolate reductase</fullName>
    </recommendedName>
</protein>
<evidence type="ECO:0000256" key="2">
    <source>
        <dbReference type="ARBA" id="ARBA00004777"/>
    </source>
</evidence>
<dbReference type="GO" id="GO:0009086">
    <property type="term" value="P:methionine biosynthetic process"/>
    <property type="evidence" value="ECO:0007669"/>
    <property type="project" value="TreeGrafter"/>
</dbReference>
<evidence type="ECO:0000313" key="11">
    <source>
        <dbReference type="Proteomes" id="UP000560980"/>
    </source>
</evidence>
<dbReference type="Proteomes" id="UP000560980">
    <property type="component" value="Unassembled WGS sequence"/>
</dbReference>
<sequence>MKNKNKKKNKNMNKNELEISFEFFPPNTNDKIKELLNLVKTLYKKINITFCSITFGAGGSNKKNTLEVIKTIKKNNIECVPHLACISNSKNEIIQLIKMYKNIGIKTILALRGDINKTDNIKTITNNFINSLDLLTLINKKFYKKFALIVSAYPEMHPNTINFDKEVCFIIKKFLFGANKAITQYFYDPDSYFYFLEKIIKYGVEQPIIPGIMPIINVKNLIKFSKKCGANIPKWIYKKLESCKTDNDIENIGKEIVINLCEILIKGGAQGLHFYTLNKIEPTLNILNELIT</sequence>
<gene>
    <name evidence="10" type="primary">metF</name>
    <name evidence="10" type="ORF">SISI_0159</name>
</gene>
<evidence type="ECO:0000256" key="6">
    <source>
        <dbReference type="ARBA" id="ARBA00023002"/>
    </source>
</evidence>
<comment type="pathway">
    <text evidence="2 9">One-carbon metabolism; tetrahydrofolate interconversion.</text>
</comment>
<dbReference type="EMBL" id="CACTJB010000002">
    <property type="protein sequence ID" value="CAA3706979.1"/>
    <property type="molecule type" value="Genomic_DNA"/>
</dbReference>
<comment type="cofactor">
    <cofactor evidence="1 9">
        <name>FAD</name>
        <dbReference type="ChEBI" id="CHEBI:57692"/>
    </cofactor>
</comment>
<evidence type="ECO:0000256" key="5">
    <source>
        <dbReference type="ARBA" id="ARBA00022827"/>
    </source>
</evidence>
<dbReference type="UniPathway" id="UPA00193"/>
<comment type="similarity">
    <text evidence="3 9">Belongs to the methylenetetrahydrofolate reductase family.</text>
</comment>
<keyword evidence="6 9" id="KW-0560">Oxidoreductase</keyword>
<dbReference type="InterPro" id="IPR003171">
    <property type="entry name" value="Mehydrof_redctse-like"/>
</dbReference>
<dbReference type="PANTHER" id="PTHR45754:SF3">
    <property type="entry name" value="METHYLENETETRAHYDROFOLATE REDUCTASE (NADPH)"/>
    <property type="match status" value="1"/>
</dbReference>
<dbReference type="Gene3D" id="3.20.20.220">
    <property type="match status" value="1"/>
</dbReference>
<proteinExistence type="inferred from homology"/>
<evidence type="ECO:0000256" key="3">
    <source>
        <dbReference type="ARBA" id="ARBA00006743"/>
    </source>
</evidence>
<organism evidence="10 11">
    <name type="scientific">Candidatus Portiera aleyrodidarum</name>
    <name type="common">primary endosymbiont of Bemisia tabaci</name>
    <dbReference type="NCBI Taxonomy" id="91844"/>
    <lineage>
        <taxon>Bacteria</taxon>
        <taxon>Pseudomonadati</taxon>
        <taxon>Pseudomonadota</taxon>
        <taxon>Gammaproteobacteria</taxon>
        <taxon>Candidatus Johnevansiales</taxon>
        <taxon>Candidatus Johnevansiaceae</taxon>
        <taxon>Candidatus Portiera</taxon>
    </lineage>
</organism>
<dbReference type="PANTHER" id="PTHR45754">
    <property type="entry name" value="METHYLENETETRAHYDROFOLATE REDUCTASE"/>
    <property type="match status" value="1"/>
</dbReference>
<evidence type="ECO:0000256" key="7">
    <source>
        <dbReference type="ARBA" id="ARBA00034478"/>
    </source>
</evidence>
<evidence type="ECO:0000256" key="1">
    <source>
        <dbReference type="ARBA" id="ARBA00001974"/>
    </source>
</evidence>
<dbReference type="GO" id="GO:0005829">
    <property type="term" value="C:cytosol"/>
    <property type="evidence" value="ECO:0007669"/>
    <property type="project" value="TreeGrafter"/>
</dbReference>
<evidence type="ECO:0000256" key="9">
    <source>
        <dbReference type="RuleBase" id="RU003862"/>
    </source>
</evidence>
<dbReference type="GO" id="GO:0071949">
    <property type="term" value="F:FAD binding"/>
    <property type="evidence" value="ECO:0007669"/>
    <property type="project" value="TreeGrafter"/>
</dbReference>
<dbReference type="AlphaFoldDB" id="A0A6S6RWC3"/>
<name>A0A6S6RWC3_9GAMM</name>
<dbReference type="SUPFAM" id="SSF51730">
    <property type="entry name" value="FAD-linked oxidoreductase"/>
    <property type="match status" value="1"/>
</dbReference>
<accession>A0A6S6RWC3</accession>
<evidence type="ECO:0000313" key="10">
    <source>
        <dbReference type="EMBL" id="CAA3706979.1"/>
    </source>
</evidence>
<keyword evidence="4 9" id="KW-0285">Flavoprotein</keyword>
<comment type="catalytic activity">
    <reaction evidence="8">
        <text>(6S)-5-methyl-5,6,7,8-tetrahydrofolate + NAD(+) = (6R)-5,10-methylene-5,6,7,8-tetrahydrofolate + NADH + H(+)</text>
        <dbReference type="Rhea" id="RHEA:19821"/>
        <dbReference type="ChEBI" id="CHEBI:15378"/>
        <dbReference type="ChEBI" id="CHEBI:15636"/>
        <dbReference type="ChEBI" id="CHEBI:18608"/>
        <dbReference type="ChEBI" id="CHEBI:57540"/>
        <dbReference type="ChEBI" id="CHEBI:57945"/>
        <dbReference type="EC" id="1.5.1.54"/>
    </reaction>
    <physiologicalReaction direction="right-to-left" evidence="8">
        <dbReference type="Rhea" id="RHEA:19823"/>
    </physiologicalReaction>
</comment>
<dbReference type="GO" id="GO:0035999">
    <property type="term" value="P:tetrahydrofolate interconversion"/>
    <property type="evidence" value="ECO:0007669"/>
    <property type="project" value="UniProtKB-UniPathway"/>
</dbReference>
<evidence type="ECO:0000256" key="8">
    <source>
        <dbReference type="ARBA" id="ARBA00048628"/>
    </source>
</evidence>
<dbReference type="InterPro" id="IPR029041">
    <property type="entry name" value="FAD-linked_oxidoreductase-like"/>
</dbReference>
<dbReference type="Pfam" id="PF02219">
    <property type="entry name" value="MTHFR"/>
    <property type="match status" value="1"/>
</dbReference>
<evidence type="ECO:0000256" key="4">
    <source>
        <dbReference type="ARBA" id="ARBA00022630"/>
    </source>
</evidence>